<keyword evidence="2" id="KW-1185">Reference proteome</keyword>
<sequence>MALMMVAIFGQLRELLQGMLRGGLCSLDQRSTMGSCPPSSLKPLYVIEHGNGGKNGGEHPWIYGVNAGHGLGKGTELRRVAEFRRKGERDDH</sequence>
<name>A0A7J9G5X1_9ROSI</name>
<evidence type="ECO:0000313" key="2">
    <source>
        <dbReference type="Proteomes" id="UP000593560"/>
    </source>
</evidence>
<gene>
    <name evidence="1" type="ORF">Gohar_017360</name>
</gene>
<dbReference type="Proteomes" id="UP000593560">
    <property type="component" value="Unassembled WGS sequence"/>
</dbReference>
<dbReference type="OrthoDB" id="10403896at2759"/>
<comment type="caution">
    <text evidence="1">The sequence shown here is derived from an EMBL/GenBank/DDBJ whole genome shotgun (WGS) entry which is preliminary data.</text>
</comment>
<accession>A0A7J9G5X1</accession>
<evidence type="ECO:0000313" key="1">
    <source>
        <dbReference type="EMBL" id="MBA0792903.1"/>
    </source>
</evidence>
<reference evidence="1 2" key="1">
    <citation type="journal article" date="2019" name="Genome Biol. Evol.">
        <title>Insights into the evolution of the New World diploid cottons (Gossypium, subgenus Houzingenia) based on genome sequencing.</title>
        <authorList>
            <person name="Grover C.E."/>
            <person name="Arick M.A. 2nd"/>
            <person name="Thrash A."/>
            <person name="Conover J.L."/>
            <person name="Sanders W.S."/>
            <person name="Peterson D.G."/>
            <person name="Frelichowski J.E."/>
            <person name="Scheffler J.A."/>
            <person name="Scheffler B.E."/>
            <person name="Wendel J.F."/>
        </authorList>
    </citation>
    <scope>NUCLEOTIDE SEQUENCE [LARGE SCALE GENOMIC DNA]</scope>
    <source>
        <strain evidence="1">0</strain>
        <tissue evidence="1">Leaf</tissue>
    </source>
</reference>
<dbReference type="AlphaFoldDB" id="A0A7J9G5X1"/>
<dbReference type="EMBL" id="JABFAD010000002">
    <property type="protein sequence ID" value="MBA0792903.1"/>
    <property type="molecule type" value="Genomic_DNA"/>
</dbReference>
<proteinExistence type="predicted"/>
<organism evidence="1 2">
    <name type="scientific">Gossypium harknessii</name>
    <dbReference type="NCBI Taxonomy" id="34285"/>
    <lineage>
        <taxon>Eukaryota</taxon>
        <taxon>Viridiplantae</taxon>
        <taxon>Streptophyta</taxon>
        <taxon>Embryophyta</taxon>
        <taxon>Tracheophyta</taxon>
        <taxon>Spermatophyta</taxon>
        <taxon>Magnoliopsida</taxon>
        <taxon>eudicotyledons</taxon>
        <taxon>Gunneridae</taxon>
        <taxon>Pentapetalae</taxon>
        <taxon>rosids</taxon>
        <taxon>malvids</taxon>
        <taxon>Malvales</taxon>
        <taxon>Malvaceae</taxon>
        <taxon>Malvoideae</taxon>
        <taxon>Gossypium</taxon>
    </lineage>
</organism>
<protein>
    <submittedName>
        <fullName evidence="1">Uncharacterized protein</fullName>
    </submittedName>
</protein>